<organism evidence="1 2">
    <name type="scientific">Pseudomonas hunanensis</name>
    <dbReference type="NCBI Taxonomy" id="1247546"/>
    <lineage>
        <taxon>Bacteria</taxon>
        <taxon>Pseudomonadati</taxon>
        <taxon>Pseudomonadota</taxon>
        <taxon>Gammaproteobacteria</taxon>
        <taxon>Pseudomonadales</taxon>
        <taxon>Pseudomonadaceae</taxon>
        <taxon>Pseudomonas</taxon>
    </lineage>
</organism>
<evidence type="ECO:0000313" key="1">
    <source>
        <dbReference type="EMBL" id="MDR6712435.1"/>
    </source>
</evidence>
<accession>A0ACC6K1V9</accession>
<evidence type="ECO:0000313" key="2">
    <source>
        <dbReference type="Proteomes" id="UP001259587"/>
    </source>
</evidence>
<comment type="caution">
    <text evidence="1">The sequence shown here is derived from an EMBL/GenBank/DDBJ whole genome shotgun (WGS) entry which is preliminary data.</text>
</comment>
<gene>
    <name evidence="1" type="ORF">J2W83_002036</name>
</gene>
<keyword evidence="2" id="KW-1185">Reference proteome</keyword>
<protein>
    <submittedName>
        <fullName evidence="1">DNA-binding NtrC family response regulator</fullName>
    </submittedName>
</protein>
<reference evidence="1" key="1">
    <citation type="submission" date="2023-07" db="EMBL/GenBank/DDBJ databases">
        <title>Sorghum-associated microbial communities from plants grown in Nebraska, USA.</title>
        <authorList>
            <person name="Schachtman D."/>
        </authorList>
    </citation>
    <scope>NUCLEOTIDE SEQUENCE</scope>
    <source>
        <strain evidence="1">BE56</strain>
    </source>
</reference>
<proteinExistence type="predicted"/>
<keyword evidence="1" id="KW-0238">DNA-binding</keyword>
<dbReference type="EMBL" id="JAVDTH010000009">
    <property type="protein sequence ID" value="MDR6712435.1"/>
    <property type="molecule type" value="Genomic_DNA"/>
</dbReference>
<sequence>MQHSILVVEDDEILADNIRTYLNLKGFEVTVCHSAEQALEQIGRAQPDAVLTDNSLPGMSGHDLLRALVVQAPELKVIMMTGYGNVEDAVLAMKEGAFHYLTKPVVLAELKLMLEKALATERMERTLSFYQEREAQKSGLQALIGESAAMHNLKHTLRQLLDAERRMASDDLPPVLVEGETGTGKELVARALHFDGLRSKGPFIEFNCASIPANLLEAELFGHEKGAFTDAKDRRVGLVEAADGGTLFLDEIGEMDLVLQAKLLKLLEDRSIRRIGAVKERKVDLRVISATNCNLEQMVQQGKFRRDLFFRLRIIALTVPRLYARGQDILLLARHFLAHHGRRYGKPNLRFSAEAESLMLGYSWPGNVRELRNMLEQTVLLAPSQVIGAHQLNLCLSLVDEPLAQPAQPVGSPYEAQVPAPRHEPEAGTSLPDMERDLVCRTLDRTDWNVTKSARMLGLSRDMLRYKIEKLGLSRPDKRQW</sequence>
<name>A0ACC6K1V9_9PSED</name>
<dbReference type="Proteomes" id="UP001259587">
    <property type="component" value="Unassembled WGS sequence"/>
</dbReference>